<evidence type="ECO:0000313" key="3">
    <source>
        <dbReference type="EMBL" id="UNK46571.1"/>
    </source>
</evidence>
<accession>A0ABY3WAS7</accession>
<evidence type="ECO:0000256" key="1">
    <source>
        <dbReference type="SAM" id="MobiDB-lite"/>
    </source>
</evidence>
<dbReference type="RefSeq" id="WP_241914558.1">
    <property type="nucleotide sequence ID" value="NZ_CP093326.1"/>
</dbReference>
<organism evidence="3 4">
    <name type="scientific">Arthrobacter sulfonylureivorans</name>
    <dbReference type="NCBI Taxonomy" id="2486855"/>
    <lineage>
        <taxon>Bacteria</taxon>
        <taxon>Bacillati</taxon>
        <taxon>Actinomycetota</taxon>
        <taxon>Actinomycetes</taxon>
        <taxon>Micrococcales</taxon>
        <taxon>Micrococcaceae</taxon>
        <taxon>Arthrobacter</taxon>
    </lineage>
</organism>
<keyword evidence="2" id="KW-0812">Transmembrane</keyword>
<dbReference type="NCBIfam" id="NF041390">
    <property type="entry name" value="TadE_Rv3655c"/>
    <property type="match status" value="1"/>
</dbReference>
<dbReference type="EMBL" id="CP093326">
    <property type="protein sequence ID" value="UNK46571.1"/>
    <property type="molecule type" value="Genomic_DNA"/>
</dbReference>
<dbReference type="Proteomes" id="UP000829069">
    <property type="component" value="Chromosome"/>
</dbReference>
<evidence type="ECO:0000313" key="4">
    <source>
        <dbReference type="Proteomes" id="UP000829069"/>
    </source>
</evidence>
<keyword evidence="2" id="KW-0472">Membrane</keyword>
<reference evidence="3 4" key="1">
    <citation type="submission" date="2022-03" db="EMBL/GenBank/DDBJ databases">
        <title>Isotopic signatures of nitrous oxide derived from detoxification processes.</title>
        <authorList>
            <person name="Behrendt U."/>
            <person name="Buchen C."/>
            <person name="Well R."/>
            <person name="Ulrich A."/>
            <person name="Rohe L."/>
            <person name="Kolb S."/>
            <person name="Schloter M."/>
            <person name="Horn M.A."/>
            <person name="Augustin J."/>
        </authorList>
    </citation>
    <scope>NUCLEOTIDE SEQUENCE [LARGE SCALE GENOMIC DNA]</scope>
    <source>
        <strain evidence="3 4">S4-C24</strain>
    </source>
</reference>
<feature type="region of interest" description="Disordered" evidence="1">
    <location>
        <begin position="1"/>
        <end position="24"/>
    </location>
</feature>
<gene>
    <name evidence="3" type="ORF">MNQ99_04195</name>
</gene>
<feature type="transmembrane region" description="Helical" evidence="2">
    <location>
        <begin position="32"/>
        <end position="55"/>
    </location>
</feature>
<keyword evidence="4" id="KW-1185">Reference proteome</keyword>
<feature type="compositionally biased region" description="Basic residues" evidence="1">
    <location>
        <begin position="1"/>
        <end position="12"/>
    </location>
</feature>
<keyword evidence="2" id="KW-1133">Transmembrane helix</keyword>
<evidence type="ECO:0008006" key="5">
    <source>
        <dbReference type="Google" id="ProtNLM"/>
    </source>
</evidence>
<sequence>MRSRRGPGRHPWRGASANGPGADERGSVTAEFAVALPAVVVVLAFLLAGAAAGAVQLNLEKAAQAAVRELGRGESEASAAHTVRSIAGEGAVVAADSSGGWVTVRVTASVSGPWPEFGGWTLAAEATGPAELGGGPVVPARAGSGGK</sequence>
<evidence type="ECO:0000256" key="2">
    <source>
        <dbReference type="SAM" id="Phobius"/>
    </source>
</evidence>
<proteinExistence type="predicted"/>
<name>A0ABY3WAS7_9MICC</name>
<protein>
    <recommendedName>
        <fullName evidence="5">TadE family protein</fullName>
    </recommendedName>
</protein>
<dbReference type="InterPro" id="IPR049790">
    <property type="entry name" value="Rv3655c/TadE"/>
</dbReference>